<dbReference type="Proteomes" id="UP001311799">
    <property type="component" value="Unassembled WGS sequence"/>
</dbReference>
<dbReference type="PANTHER" id="PTHR14418:SF5">
    <property type="entry name" value="CONDENSIN COMPLEX SUBUNIT 3"/>
    <property type="match status" value="1"/>
</dbReference>
<dbReference type="GO" id="GO:0000796">
    <property type="term" value="C:condensin complex"/>
    <property type="evidence" value="ECO:0007669"/>
    <property type="project" value="InterPro"/>
</dbReference>
<sequence>MDKIIVEFQEGEIGKQDALTKLRDYLDSNDFGSEVLINAVALLIRNYSFEDENVRRVLGLLLELGLLRDLEVKIQEISVLGCSVKDKFKGVIIKTLVKDVLLEGLNVKDLEIRLKSLSCLNIVLKLLSLQKDHVRSVSEYELDTNGICNLLLQIVFKEKSIMAKKIAISSLGLVSGGKIHLLDLLKSDNYVLRMKSLESIQILDLDNKEMMILFSRMLDENYRVRRVFYRYLFKNAVNFRNLVFERMLWPHFMLVCQFGLNDRNSRVKTSCSRFLIEFISENYGGGCFDGNSFISFLDDMINSIYFENGGDGTDEKHDCDLEEYGGLTASNVEAITEILLPCLISHSRCNLDTFVKQVTTHDVYNDISSNNRDHDSEIMLNLKTSQILALRVLVENYKDQILESGKYDFVNIENVIISISRNSNNSFIIRQMLLILTCLDKSDPEVMKVVEALSINCLKYTPIDDSLELHESELMPPESMVRSQKGGEWVAYFLHRSVIRASIESLKSCMEGNEQTFVSIIKEAVDDVLNPKQEVLLNETDAFDDDIGKLGISELTDLLEKDFNNEKENRDLNNHSYIDIRESIEMRWMRVLFIIESFLSLTGEISQVEADHITEVILKPCMTFFFKYSEDHQVPQILLARCTALATIFKEKFVSNSDLDSIVVDSENDNFCIFVKGLENALLDLNNKGGSSNTIYVSVLCEVYVSAIVDILVIRQMRNGGNINFCNDIIEGIGSIWRLANCCFFSTHRLSSIAMRGISRIFLCLNLKTKDNQSLSVEILTCLLFLVYFSGTLDEFEVLIEPQGGIFVSKVKNPDIGDHLIDNKDNNLRISSGDKQILLYLFSTYITLGFEHIKCFTVAIYKLLETLCVKIGVTRWNSGISKSVNKLLLFGIIQVKQALSSIYLKRKNDRFYSNVYGILFLYYIFNKYPTHFKKIGFRTIANKLFSDIHLEKIVTDNKGANMCEDVIILRDSFIHILREIECTNEMDFGDRTAFEIPQKKFKENLKFIRDDCFSTGGERDDYLRKIMTTLKWGF</sequence>
<dbReference type="GO" id="GO:0000793">
    <property type="term" value="C:condensed chromosome"/>
    <property type="evidence" value="ECO:0007669"/>
    <property type="project" value="TreeGrafter"/>
</dbReference>
<gene>
    <name evidence="1" type="ORF">RS030_5704</name>
</gene>
<accession>A0AAV9Y128</accession>
<protein>
    <submittedName>
        <fullName evidence="1">Uncharacterized protein</fullName>
    </submittedName>
</protein>
<proteinExistence type="predicted"/>
<evidence type="ECO:0000313" key="1">
    <source>
        <dbReference type="EMBL" id="KAK6588406.1"/>
    </source>
</evidence>
<reference evidence="1 2" key="1">
    <citation type="submission" date="2023-10" db="EMBL/GenBank/DDBJ databases">
        <title>Comparative genomics analysis reveals potential genetic determinants of host preference in Cryptosporidium xiaoi.</title>
        <authorList>
            <person name="Xiao L."/>
            <person name="Li J."/>
        </authorList>
    </citation>
    <scope>NUCLEOTIDE SEQUENCE [LARGE SCALE GENOMIC DNA]</scope>
    <source>
        <strain evidence="1 2">52996</strain>
    </source>
</reference>
<keyword evidence="2" id="KW-1185">Reference proteome</keyword>
<dbReference type="InterPro" id="IPR027165">
    <property type="entry name" value="CND3"/>
</dbReference>
<comment type="caution">
    <text evidence="1">The sequence shown here is derived from an EMBL/GenBank/DDBJ whole genome shotgun (WGS) entry which is preliminary data.</text>
</comment>
<dbReference type="PANTHER" id="PTHR14418">
    <property type="entry name" value="CONDENSIN COMPLEX SUBUNIT 3-RELATED"/>
    <property type="match status" value="1"/>
</dbReference>
<dbReference type="InterPro" id="IPR016024">
    <property type="entry name" value="ARM-type_fold"/>
</dbReference>
<dbReference type="GO" id="GO:0007076">
    <property type="term" value="P:mitotic chromosome condensation"/>
    <property type="evidence" value="ECO:0007669"/>
    <property type="project" value="InterPro"/>
</dbReference>
<dbReference type="AlphaFoldDB" id="A0AAV9Y128"/>
<organism evidence="1 2">
    <name type="scientific">Cryptosporidium xiaoi</name>
    <dbReference type="NCBI Taxonomy" id="659607"/>
    <lineage>
        <taxon>Eukaryota</taxon>
        <taxon>Sar</taxon>
        <taxon>Alveolata</taxon>
        <taxon>Apicomplexa</taxon>
        <taxon>Conoidasida</taxon>
        <taxon>Coccidia</taxon>
        <taxon>Eucoccidiorida</taxon>
        <taxon>Eimeriorina</taxon>
        <taxon>Cryptosporidiidae</taxon>
        <taxon>Cryptosporidium</taxon>
    </lineage>
</organism>
<dbReference type="EMBL" id="JAWDEY010000033">
    <property type="protein sequence ID" value="KAK6588406.1"/>
    <property type="molecule type" value="Genomic_DNA"/>
</dbReference>
<dbReference type="SUPFAM" id="SSF48371">
    <property type="entry name" value="ARM repeat"/>
    <property type="match status" value="1"/>
</dbReference>
<name>A0AAV9Y128_9CRYT</name>
<evidence type="ECO:0000313" key="2">
    <source>
        <dbReference type="Proteomes" id="UP001311799"/>
    </source>
</evidence>